<dbReference type="EMBL" id="JALLPJ020001218">
    <property type="protein sequence ID" value="KAL3773830.1"/>
    <property type="molecule type" value="Genomic_DNA"/>
</dbReference>
<evidence type="ECO:0000256" key="4">
    <source>
        <dbReference type="SAM" id="MobiDB-lite"/>
    </source>
</evidence>
<feature type="compositionally biased region" description="Basic and acidic residues" evidence="4">
    <location>
        <begin position="196"/>
        <end position="207"/>
    </location>
</feature>
<protein>
    <recommendedName>
        <fullName evidence="5">Core domain-containing protein</fullName>
    </recommendedName>
</protein>
<dbReference type="AlphaFoldDB" id="A0ABD3NCR5"/>
<dbReference type="Gene3D" id="2.60.300.12">
    <property type="entry name" value="HesB-like domain"/>
    <property type="match status" value="1"/>
</dbReference>
<dbReference type="InterPro" id="IPR050322">
    <property type="entry name" value="Fe-S_cluster_asmbl/transfer"/>
</dbReference>
<dbReference type="GO" id="GO:0051539">
    <property type="term" value="F:4 iron, 4 sulfur cluster binding"/>
    <property type="evidence" value="ECO:0007669"/>
    <property type="project" value="UniProtKB-KW"/>
</dbReference>
<evidence type="ECO:0000256" key="2">
    <source>
        <dbReference type="ARBA" id="ARBA00006718"/>
    </source>
</evidence>
<evidence type="ECO:0000256" key="1">
    <source>
        <dbReference type="ARBA" id="ARBA00005151"/>
    </source>
</evidence>
<evidence type="ECO:0000313" key="7">
    <source>
        <dbReference type="Proteomes" id="UP001530400"/>
    </source>
</evidence>
<name>A0ABD3NCR5_9STRA</name>
<keyword evidence="3" id="KW-0479">Metal-binding</keyword>
<evidence type="ECO:0000259" key="5">
    <source>
        <dbReference type="Pfam" id="PF01521"/>
    </source>
</evidence>
<dbReference type="PROSITE" id="PS01152">
    <property type="entry name" value="HESB"/>
    <property type="match status" value="1"/>
</dbReference>
<reference evidence="6 7" key="1">
    <citation type="submission" date="2024-10" db="EMBL/GenBank/DDBJ databases">
        <title>Updated reference genomes for cyclostephanoid diatoms.</title>
        <authorList>
            <person name="Roberts W.R."/>
            <person name="Alverson A.J."/>
        </authorList>
    </citation>
    <scope>NUCLEOTIDE SEQUENCE [LARGE SCALE GENOMIC DNA]</scope>
    <source>
        <strain evidence="6 7">AJA010-31</strain>
    </source>
</reference>
<accession>A0ABD3NCR5</accession>
<comment type="caution">
    <text evidence="6">The sequence shown here is derived from an EMBL/GenBank/DDBJ whole genome shotgun (WGS) entry which is preliminary data.</text>
</comment>
<proteinExistence type="inferred from homology"/>
<feature type="domain" description="Core" evidence="5">
    <location>
        <begin position="247"/>
        <end position="366"/>
    </location>
</feature>
<dbReference type="SUPFAM" id="SSF89360">
    <property type="entry name" value="HesB-like domain"/>
    <property type="match status" value="1"/>
</dbReference>
<keyword evidence="7" id="KW-1185">Reference proteome</keyword>
<dbReference type="Proteomes" id="UP001530400">
    <property type="component" value="Unassembled WGS sequence"/>
</dbReference>
<keyword evidence="3" id="KW-0411">Iron-sulfur</keyword>
<feature type="region of interest" description="Disordered" evidence="4">
    <location>
        <begin position="179"/>
        <end position="208"/>
    </location>
</feature>
<feature type="compositionally biased region" description="Pro residues" evidence="4">
    <location>
        <begin position="55"/>
        <end position="64"/>
    </location>
</feature>
<dbReference type="InterPro" id="IPR000361">
    <property type="entry name" value="ATAP_core_dom"/>
</dbReference>
<keyword evidence="3" id="KW-0408">Iron</keyword>
<dbReference type="PANTHER" id="PTHR10072">
    <property type="entry name" value="IRON-SULFUR CLUSTER ASSEMBLY PROTEIN"/>
    <property type="match status" value="1"/>
</dbReference>
<dbReference type="InterPro" id="IPR016092">
    <property type="entry name" value="ATAP"/>
</dbReference>
<sequence length="370" mass="39878">MADPPSDQSRQPPNHLLRSPPVRDVTIDASRAGFDTGRPRNRVMEVTEVSNSHAPIPPPPPPPQTSSTHPLTSAGHAMATTPLEGVGDATGVGFDCSDPREPAEEVGGDDETHKSKKLAFTCLPSFDCNADSEGLGGTTERIFAMPSAQKATVTNEKKSPSMAANHDCLPILSCNAEEEDVGGTTERVNELPSAQKEMETNENEHQSRLIQTPCHPVASLASNFSSAAAELPTDATPKKTNRSRDPITVTPAAASRIYNLISNHNQSRSQDLAIGIRLGTKKRGCNGLSYTLDYAYENHTQKHKRDEAMEISFDDATIKGHGLKVFIEPMALMNVIGTKMDFVDDEMSSEFTFTNPNSKGECGCGESFNV</sequence>
<comment type="pathway">
    <text evidence="1">Cofactor biosynthesis; iron-sulfur cluster biosynthesis.</text>
</comment>
<dbReference type="Pfam" id="PF01521">
    <property type="entry name" value="Fe-S_biosyn"/>
    <property type="match status" value="1"/>
</dbReference>
<dbReference type="NCBIfam" id="TIGR00049">
    <property type="entry name" value="iron-sulfur cluster assembly accessory protein"/>
    <property type="match status" value="1"/>
</dbReference>
<feature type="region of interest" description="Disordered" evidence="4">
    <location>
        <begin position="1"/>
        <end position="75"/>
    </location>
</feature>
<organism evidence="6 7">
    <name type="scientific">Cyclotella atomus</name>
    <dbReference type="NCBI Taxonomy" id="382360"/>
    <lineage>
        <taxon>Eukaryota</taxon>
        <taxon>Sar</taxon>
        <taxon>Stramenopiles</taxon>
        <taxon>Ochrophyta</taxon>
        <taxon>Bacillariophyta</taxon>
        <taxon>Coscinodiscophyceae</taxon>
        <taxon>Thalassiosirophycidae</taxon>
        <taxon>Stephanodiscales</taxon>
        <taxon>Stephanodiscaceae</taxon>
        <taxon>Cyclotella</taxon>
    </lineage>
</organism>
<comment type="similarity">
    <text evidence="2">Belongs to the HesB/IscA family.</text>
</comment>
<gene>
    <name evidence="6" type="ORF">ACHAWO_006934</name>
</gene>
<evidence type="ECO:0000313" key="6">
    <source>
        <dbReference type="EMBL" id="KAL3773830.1"/>
    </source>
</evidence>
<dbReference type="InterPro" id="IPR017870">
    <property type="entry name" value="FeS_cluster_insertion_CS"/>
</dbReference>
<dbReference type="InterPro" id="IPR035903">
    <property type="entry name" value="HesB-like_dom_sf"/>
</dbReference>
<evidence type="ECO:0000256" key="3">
    <source>
        <dbReference type="ARBA" id="ARBA00022485"/>
    </source>
</evidence>
<dbReference type="PANTHER" id="PTHR10072:SF41">
    <property type="entry name" value="IRON-SULFUR CLUSTER ASSEMBLY 1 HOMOLOG, MITOCHONDRIAL"/>
    <property type="match status" value="1"/>
</dbReference>
<keyword evidence="3" id="KW-0004">4Fe-4S</keyword>
<feature type="compositionally biased region" description="Polar residues" evidence="4">
    <location>
        <begin position="1"/>
        <end position="12"/>
    </location>
</feature>